<proteinExistence type="inferred from homology"/>
<evidence type="ECO:0000256" key="1">
    <source>
        <dbReference type="ARBA" id="ARBA00007320"/>
    </source>
</evidence>
<dbReference type="Proteomes" id="UP000607653">
    <property type="component" value="Unassembled WGS sequence"/>
</dbReference>
<keyword evidence="6" id="KW-1185">Reference proteome</keyword>
<dbReference type="InterPro" id="IPR005749">
    <property type="entry name" value="Ribosomal_uL15_bac-type"/>
</dbReference>
<sequence>MIPSTGSDVLFWLDSLGPQTGSRKRNKRKGGGVSAGQGKSCGFGMRYSEVEVRPGVRKGFEGDQVPLYCCIPKNLEALPELIVKKECILGCRSMSM</sequence>
<accession>A0A822YKF8</accession>
<dbReference type="GO" id="GO:0003735">
    <property type="term" value="F:structural constituent of ribosome"/>
    <property type="evidence" value="ECO:0007669"/>
    <property type="project" value="InterPro"/>
</dbReference>
<comment type="caution">
    <text evidence="5">The sequence shown here is derived from an EMBL/GenBank/DDBJ whole genome shotgun (WGS) entry which is preliminary data.</text>
</comment>
<evidence type="ECO:0000256" key="3">
    <source>
        <dbReference type="ARBA" id="ARBA00023274"/>
    </source>
</evidence>
<name>A0A822YKF8_NELNU</name>
<evidence type="ECO:0000313" key="5">
    <source>
        <dbReference type="EMBL" id="DAD31789.1"/>
    </source>
</evidence>
<dbReference type="AlphaFoldDB" id="A0A822YKF8"/>
<dbReference type="InterPro" id="IPR036227">
    <property type="entry name" value="Ribosomal_uL15/eL18_sf"/>
</dbReference>
<gene>
    <name evidence="5" type="ORF">HUJ06_010640</name>
</gene>
<dbReference type="PANTHER" id="PTHR12934:SF11">
    <property type="entry name" value="LARGE RIBOSOMAL SUBUNIT PROTEIN UL15M"/>
    <property type="match status" value="1"/>
</dbReference>
<dbReference type="GO" id="GO:0006412">
    <property type="term" value="P:translation"/>
    <property type="evidence" value="ECO:0007669"/>
    <property type="project" value="InterPro"/>
</dbReference>
<reference evidence="5 6" key="1">
    <citation type="journal article" date="2020" name="Mol. Biol. Evol.">
        <title>Distinct Expression and Methylation Patterns for Genes with Different Fates following a Single Whole-Genome Duplication in Flowering Plants.</title>
        <authorList>
            <person name="Shi T."/>
            <person name="Rahmani R.S."/>
            <person name="Gugger P.F."/>
            <person name="Wang M."/>
            <person name="Li H."/>
            <person name="Zhang Y."/>
            <person name="Li Z."/>
            <person name="Wang Q."/>
            <person name="Van de Peer Y."/>
            <person name="Marchal K."/>
            <person name="Chen J."/>
        </authorList>
    </citation>
    <scope>NUCLEOTIDE SEQUENCE [LARGE SCALE GENOMIC DNA]</scope>
    <source>
        <tissue evidence="5">Leaf</tissue>
    </source>
</reference>
<evidence type="ECO:0000313" key="6">
    <source>
        <dbReference type="Proteomes" id="UP000607653"/>
    </source>
</evidence>
<organism evidence="5 6">
    <name type="scientific">Nelumbo nucifera</name>
    <name type="common">Sacred lotus</name>
    <dbReference type="NCBI Taxonomy" id="4432"/>
    <lineage>
        <taxon>Eukaryota</taxon>
        <taxon>Viridiplantae</taxon>
        <taxon>Streptophyta</taxon>
        <taxon>Embryophyta</taxon>
        <taxon>Tracheophyta</taxon>
        <taxon>Spermatophyta</taxon>
        <taxon>Magnoliopsida</taxon>
        <taxon>Proteales</taxon>
        <taxon>Nelumbonaceae</taxon>
        <taxon>Nelumbo</taxon>
    </lineage>
</organism>
<comment type="similarity">
    <text evidence="1">Belongs to the universal ribosomal protein uL15 family.</text>
</comment>
<dbReference type="EMBL" id="DUZY01000003">
    <property type="protein sequence ID" value="DAD31789.1"/>
    <property type="molecule type" value="Genomic_DNA"/>
</dbReference>
<keyword evidence="3" id="KW-0687">Ribonucleoprotein</keyword>
<evidence type="ECO:0000256" key="2">
    <source>
        <dbReference type="ARBA" id="ARBA00022980"/>
    </source>
</evidence>
<keyword evidence="2" id="KW-0689">Ribosomal protein</keyword>
<dbReference type="SUPFAM" id="SSF52080">
    <property type="entry name" value="Ribosomal proteins L15p and L18e"/>
    <property type="match status" value="1"/>
</dbReference>
<dbReference type="PANTHER" id="PTHR12934">
    <property type="entry name" value="50S RIBOSOMAL PROTEIN L15"/>
    <property type="match status" value="1"/>
</dbReference>
<feature type="region of interest" description="Disordered" evidence="4">
    <location>
        <begin position="16"/>
        <end position="38"/>
    </location>
</feature>
<protein>
    <submittedName>
        <fullName evidence="5">Uncharacterized protein</fullName>
    </submittedName>
</protein>
<dbReference type="GO" id="GO:0015934">
    <property type="term" value="C:large ribosomal subunit"/>
    <property type="evidence" value="ECO:0007669"/>
    <property type="project" value="InterPro"/>
</dbReference>
<evidence type="ECO:0000256" key="4">
    <source>
        <dbReference type="SAM" id="MobiDB-lite"/>
    </source>
</evidence>